<reference evidence="2" key="1">
    <citation type="submission" date="2013-04" db="UniProtKB">
        <authorList>
            <consortium name="EnsemblPlants"/>
        </authorList>
    </citation>
    <scope>IDENTIFICATION</scope>
</reference>
<accession>J3LG04</accession>
<dbReference type="HOGENOM" id="CLU_2889401_0_0_1"/>
<evidence type="ECO:0000256" key="1">
    <source>
        <dbReference type="SAM" id="MobiDB-lite"/>
    </source>
</evidence>
<protein>
    <submittedName>
        <fullName evidence="2">Uncharacterized protein</fullName>
    </submittedName>
</protein>
<keyword evidence="3" id="KW-1185">Reference proteome</keyword>
<evidence type="ECO:0000313" key="2">
    <source>
        <dbReference type="EnsemblPlants" id="OB02G35710.1"/>
    </source>
</evidence>
<feature type="region of interest" description="Disordered" evidence="1">
    <location>
        <begin position="39"/>
        <end position="63"/>
    </location>
</feature>
<evidence type="ECO:0000313" key="3">
    <source>
        <dbReference type="Proteomes" id="UP000006038"/>
    </source>
</evidence>
<dbReference type="Gramene" id="OB02G35710.1">
    <property type="protein sequence ID" value="OB02G35710.1"/>
    <property type="gene ID" value="OB02G35710"/>
</dbReference>
<sequence length="63" mass="7258">MSVIVVWLRRNPNSEASLTPPRQNIEGSWSPIRSKTRLRITRASPPRLERRRKGFMTANGTRA</sequence>
<proteinExistence type="predicted"/>
<dbReference type="EnsemblPlants" id="OB02G35710.1">
    <property type="protein sequence ID" value="OB02G35710.1"/>
    <property type="gene ID" value="OB02G35710"/>
</dbReference>
<dbReference type="AlphaFoldDB" id="J3LG04"/>
<name>J3LG04_ORYBR</name>
<organism evidence="2">
    <name type="scientific">Oryza brachyantha</name>
    <name type="common">malo sina</name>
    <dbReference type="NCBI Taxonomy" id="4533"/>
    <lineage>
        <taxon>Eukaryota</taxon>
        <taxon>Viridiplantae</taxon>
        <taxon>Streptophyta</taxon>
        <taxon>Embryophyta</taxon>
        <taxon>Tracheophyta</taxon>
        <taxon>Spermatophyta</taxon>
        <taxon>Magnoliopsida</taxon>
        <taxon>Liliopsida</taxon>
        <taxon>Poales</taxon>
        <taxon>Poaceae</taxon>
        <taxon>BOP clade</taxon>
        <taxon>Oryzoideae</taxon>
        <taxon>Oryzeae</taxon>
        <taxon>Oryzinae</taxon>
        <taxon>Oryza</taxon>
    </lineage>
</organism>
<dbReference type="Proteomes" id="UP000006038">
    <property type="component" value="Unassembled WGS sequence"/>
</dbReference>